<dbReference type="PROSITE" id="PS51635">
    <property type="entry name" value="PNPLA"/>
    <property type="match status" value="1"/>
</dbReference>
<gene>
    <name evidence="6" type="ORF">HMPREF1068_02982</name>
</gene>
<dbReference type="EMBL" id="AGXS01000020">
    <property type="protein sequence ID" value="EIY47903.1"/>
    <property type="molecule type" value="Genomic_DNA"/>
</dbReference>
<dbReference type="eggNOG" id="COG4667">
    <property type="taxonomic scope" value="Bacteria"/>
</dbReference>
<dbReference type="InterPro" id="IPR002641">
    <property type="entry name" value="PNPLA_dom"/>
</dbReference>
<accession>I9RYK1</accession>
<reference evidence="6 7" key="1">
    <citation type="submission" date="2012-02" db="EMBL/GenBank/DDBJ databases">
        <title>The Genome Sequence of Bacteroides nordii CL02T12C05.</title>
        <authorList>
            <consortium name="The Broad Institute Genome Sequencing Platform"/>
            <person name="Earl A."/>
            <person name="Ward D."/>
            <person name="Feldgarden M."/>
            <person name="Gevers D."/>
            <person name="Zitomersky N.L."/>
            <person name="Coyne M.J."/>
            <person name="Comstock L.E."/>
            <person name="Young S.K."/>
            <person name="Zeng Q."/>
            <person name="Gargeya S."/>
            <person name="Fitzgerald M."/>
            <person name="Haas B."/>
            <person name="Abouelleil A."/>
            <person name="Alvarado L."/>
            <person name="Arachchi H.M."/>
            <person name="Berlin A."/>
            <person name="Chapman S.B."/>
            <person name="Gearin G."/>
            <person name="Goldberg J."/>
            <person name="Griggs A."/>
            <person name="Gujja S."/>
            <person name="Hansen M."/>
            <person name="Heiman D."/>
            <person name="Howarth C."/>
            <person name="Larimer J."/>
            <person name="Lui A."/>
            <person name="MacDonald P.J.P."/>
            <person name="McCowen C."/>
            <person name="Montmayeur A."/>
            <person name="Murphy C."/>
            <person name="Neiman D."/>
            <person name="Pearson M."/>
            <person name="Priest M."/>
            <person name="Roberts A."/>
            <person name="Saif S."/>
            <person name="Shea T."/>
            <person name="Sisk P."/>
            <person name="Stolte C."/>
            <person name="Sykes S."/>
            <person name="Wortman J."/>
            <person name="Nusbaum C."/>
            <person name="Birren B."/>
        </authorList>
    </citation>
    <scope>NUCLEOTIDE SEQUENCE [LARGE SCALE GENOMIC DNA]</scope>
    <source>
        <strain evidence="6 7">CL02T12C05</strain>
    </source>
</reference>
<feature type="domain" description="PNPLA" evidence="5">
    <location>
        <begin position="28"/>
        <end position="195"/>
    </location>
</feature>
<organism evidence="6 7">
    <name type="scientific">Bacteroides nordii CL02T12C05</name>
    <dbReference type="NCBI Taxonomy" id="997884"/>
    <lineage>
        <taxon>Bacteria</taxon>
        <taxon>Pseudomonadati</taxon>
        <taxon>Bacteroidota</taxon>
        <taxon>Bacteroidia</taxon>
        <taxon>Bacteroidales</taxon>
        <taxon>Bacteroidaceae</taxon>
        <taxon>Bacteroides</taxon>
    </lineage>
</organism>
<keyword evidence="2 4" id="KW-0442">Lipid degradation</keyword>
<dbReference type="InterPro" id="IPR016035">
    <property type="entry name" value="Acyl_Trfase/lysoPLipase"/>
</dbReference>
<feature type="short sequence motif" description="DGA/G" evidence="4">
    <location>
        <begin position="182"/>
        <end position="184"/>
    </location>
</feature>
<dbReference type="STRING" id="997884.HMPREF1068_02982"/>
<proteinExistence type="predicted"/>
<keyword evidence="1 4" id="KW-0378">Hydrolase</keyword>
<sequence>MSSFYSASGLHYLCKKKRTMTLDNQTGLVLEGGGMRGVFTCGVLDYLMDRDIRFPYTIGVSAGACNGLSYMSRQRGRAKYSNIDLLEKYHYIGLRHLLKKRNIMDFDLLFTEFPEHILPYDYDAYFSSPERFVMVTTNCLTGEANYFEEKSDKNRVIDIVRASSSLPFVCPIAYVDSVPMLDGGIVDSIPLQRAIADGYPNNVVVLTRNRGYRKENKDIKIPSFVYRKYPKMREALSCRCAVYNAQLEMVERMEDEGRITVIRPVKPVMVDRIEKDIHKLTEFYEEGYACAKHMFEDIAL</sequence>
<dbReference type="GO" id="GO:0016787">
    <property type="term" value="F:hydrolase activity"/>
    <property type="evidence" value="ECO:0007669"/>
    <property type="project" value="UniProtKB-UniRule"/>
</dbReference>
<dbReference type="PATRIC" id="fig|997884.3.peg.3062"/>
<evidence type="ECO:0000256" key="2">
    <source>
        <dbReference type="ARBA" id="ARBA00022963"/>
    </source>
</evidence>
<dbReference type="Gene3D" id="3.40.1090.10">
    <property type="entry name" value="Cytosolic phospholipase A2 catalytic domain"/>
    <property type="match status" value="2"/>
</dbReference>
<evidence type="ECO:0000256" key="3">
    <source>
        <dbReference type="ARBA" id="ARBA00023098"/>
    </source>
</evidence>
<dbReference type="AlphaFoldDB" id="I9RYK1"/>
<keyword evidence="7" id="KW-1185">Reference proteome</keyword>
<evidence type="ECO:0000313" key="7">
    <source>
        <dbReference type="Proteomes" id="UP000003089"/>
    </source>
</evidence>
<name>I9RYK1_9BACE</name>
<dbReference type="HOGENOM" id="CLU_048271_1_0_10"/>
<dbReference type="InterPro" id="IPR045943">
    <property type="entry name" value="DUF6363"/>
</dbReference>
<feature type="active site" description="Nucleophile" evidence="4">
    <location>
        <position position="61"/>
    </location>
</feature>
<dbReference type="SUPFAM" id="SSF52151">
    <property type="entry name" value="FabD/lysophospholipase-like"/>
    <property type="match status" value="1"/>
</dbReference>
<comment type="caution">
    <text evidence="6">The sequence shown here is derived from an EMBL/GenBank/DDBJ whole genome shotgun (WGS) entry which is preliminary data.</text>
</comment>
<dbReference type="PANTHER" id="PTHR14226:SF25">
    <property type="entry name" value="PHOSPHOESTERASE"/>
    <property type="match status" value="1"/>
</dbReference>
<feature type="short sequence motif" description="GXSXG" evidence="4">
    <location>
        <begin position="59"/>
        <end position="63"/>
    </location>
</feature>
<evidence type="ECO:0000259" key="5">
    <source>
        <dbReference type="PROSITE" id="PS51635"/>
    </source>
</evidence>
<dbReference type="Proteomes" id="UP000003089">
    <property type="component" value="Unassembled WGS sequence"/>
</dbReference>
<feature type="active site" description="Proton acceptor" evidence="4">
    <location>
        <position position="182"/>
    </location>
</feature>
<dbReference type="InterPro" id="IPR050301">
    <property type="entry name" value="NTE"/>
</dbReference>
<evidence type="ECO:0000256" key="1">
    <source>
        <dbReference type="ARBA" id="ARBA00022801"/>
    </source>
</evidence>
<evidence type="ECO:0000256" key="4">
    <source>
        <dbReference type="PROSITE-ProRule" id="PRU01161"/>
    </source>
</evidence>
<dbReference type="Pfam" id="PF19890">
    <property type="entry name" value="DUF6363"/>
    <property type="match status" value="1"/>
</dbReference>
<protein>
    <recommendedName>
        <fullName evidence="5">PNPLA domain-containing protein</fullName>
    </recommendedName>
</protein>
<dbReference type="PANTHER" id="PTHR14226">
    <property type="entry name" value="NEUROPATHY TARGET ESTERASE/SWISS CHEESE D.MELANOGASTER"/>
    <property type="match status" value="1"/>
</dbReference>
<evidence type="ECO:0000313" key="6">
    <source>
        <dbReference type="EMBL" id="EIY47903.1"/>
    </source>
</evidence>
<dbReference type="GO" id="GO:0016042">
    <property type="term" value="P:lipid catabolic process"/>
    <property type="evidence" value="ECO:0007669"/>
    <property type="project" value="UniProtKB-UniRule"/>
</dbReference>
<keyword evidence="3 4" id="KW-0443">Lipid metabolism</keyword>
<feature type="short sequence motif" description="GXGXXG" evidence="4">
    <location>
        <begin position="32"/>
        <end position="37"/>
    </location>
</feature>
<dbReference type="InterPro" id="IPR037483">
    <property type="entry name" value="YjjU-like"/>
</dbReference>
<dbReference type="Pfam" id="PF01734">
    <property type="entry name" value="Patatin"/>
    <property type="match status" value="1"/>
</dbReference>
<dbReference type="CDD" id="cd07208">
    <property type="entry name" value="Pat_hypo_Ecoli_yjju_like"/>
    <property type="match status" value="1"/>
</dbReference>